<feature type="transmembrane region" description="Helical" evidence="1">
    <location>
        <begin position="202"/>
        <end position="226"/>
    </location>
</feature>
<dbReference type="InterPro" id="IPR010387">
    <property type="entry name" value="QueT"/>
</dbReference>
<dbReference type="EMBL" id="LGKO01000004">
    <property type="protein sequence ID" value="KPL83093.1"/>
    <property type="molecule type" value="Genomic_DNA"/>
</dbReference>
<feature type="transmembrane region" description="Helical" evidence="1">
    <location>
        <begin position="12"/>
        <end position="35"/>
    </location>
</feature>
<dbReference type="PATRIC" id="fig|869279.4.peg.2204"/>
<keyword evidence="1" id="KW-1133">Transmembrane helix</keyword>
<dbReference type="STRING" id="869279.SE15_07360"/>
<feature type="transmembrane region" description="Helical" evidence="1">
    <location>
        <begin position="151"/>
        <end position="181"/>
    </location>
</feature>
<protein>
    <recommendedName>
        <fullName evidence="4">QueT transporter</fullName>
    </recommendedName>
</protein>
<keyword evidence="3" id="KW-1185">Reference proteome</keyword>
<reference evidence="2" key="1">
    <citation type="submission" date="2015-07" db="EMBL/GenBank/DDBJ databases">
        <title>Whole genome sequence of Thermanaerothrix daxensis DSM 23592.</title>
        <authorList>
            <person name="Hemp J."/>
            <person name="Ward L.M."/>
            <person name="Pace L.A."/>
            <person name="Fischer W.W."/>
        </authorList>
    </citation>
    <scope>NUCLEOTIDE SEQUENCE [LARGE SCALE GENOMIC DNA]</scope>
    <source>
        <strain evidence="2">GNS-1</strain>
    </source>
</reference>
<dbReference type="RefSeq" id="WP_054521473.1">
    <property type="nucleotide sequence ID" value="NZ_LGKO01000004.1"/>
</dbReference>
<feature type="transmembrane region" description="Helical" evidence="1">
    <location>
        <begin position="123"/>
        <end position="145"/>
    </location>
</feature>
<evidence type="ECO:0000313" key="2">
    <source>
        <dbReference type="EMBL" id="KPL83093.1"/>
    </source>
</evidence>
<organism evidence="2 3">
    <name type="scientific">Thermanaerothrix daxensis</name>
    <dbReference type="NCBI Taxonomy" id="869279"/>
    <lineage>
        <taxon>Bacteria</taxon>
        <taxon>Bacillati</taxon>
        <taxon>Chloroflexota</taxon>
        <taxon>Anaerolineae</taxon>
        <taxon>Anaerolineales</taxon>
        <taxon>Anaerolineaceae</taxon>
        <taxon>Thermanaerothrix</taxon>
    </lineage>
</organism>
<proteinExistence type="predicted"/>
<dbReference type="OrthoDB" id="1807155at2"/>
<dbReference type="Pfam" id="PF06177">
    <property type="entry name" value="QueT"/>
    <property type="match status" value="1"/>
</dbReference>
<evidence type="ECO:0000256" key="1">
    <source>
        <dbReference type="SAM" id="Phobius"/>
    </source>
</evidence>
<feature type="transmembrane region" description="Helical" evidence="1">
    <location>
        <begin position="47"/>
        <end position="68"/>
    </location>
</feature>
<keyword evidence="1" id="KW-0812">Transmembrane</keyword>
<gene>
    <name evidence="2" type="ORF">SE15_07360</name>
</gene>
<sequence length="277" mass="29586">MREVFSMWKNTRMIILTALSAAIYAAVLIPFKGGIPIIPGITEVRPANVFPVIFGLMFGPAGAWGSAIGNTIGDIFGGTLGWGSIFGFFGNFFLGFLPYKMWGALGLIPANDVSQTINSWRKLLAYIIIVITSAAACAIIIAWYLDLAGLIPFAFLSVVITLNNAIAELVLGPPLLLLLYPRVKQWGLIWTDIMSKEDVSPGFARQLGAILAIVGSLGGLIVGVGISTGLYGQALFQFGSGEKGQVGVWLGVLPFLILIIVGSLMMSGREQFVEEAE</sequence>
<feature type="transmembrane region" description="Helical" evidence="1">
    <location>
        <begin position="80"/>
        <end position="102"/>
    </location>
</feature>
<comment type="caution">
    <text evidence="2">The sequence shown here is derived from an EMBL/GenBank/DDBJ whole genome shotgun (WGS) entry which is preliminary data.</text>
</comment>
<accession>A0A0P6YKP4</accession>
<dbReference type="Proteomes" id="UP000050544">
    <property type="component" value="Unassembled WGS sequence"/>
</dbReference>
<keyword evidence="1" id="KW-0472">Membrane</keyword>
<name>A0A0P6YKP4_9CHLR</name>
<feature type="transmembrane region" description="Helical" evidence="1">
    <location>
        <begin position="246"/>
        <end position="266"/>
    </location>
</feature>
<dbReference type="AlphaFoldDB" id="A0A0P6YKP4"/>
<evidence type="ECO:0000313" key="3">
    <source>
        <dbReference type="Proteomes" id="UP000050544"/>
    </source>
</evidence>
<evidence type="ECO:0008006" key="4">
    <source>
        <dbReference type="Google" id="ProtNLM"/>
    </source>
</evidence>